<evidence type="ECO:0000256" key="3">
    <source>
        <dbReference type="SAM" id="SignalP"/>
    </source>
</evidence>
<evidence type="ECO:0000259" key="4">
    <source>
        <dbReference type="PROSITE" id="PS51677"/>
    </source>
</evidence>
<dbReference type="GO" id="GO:0005576">
    <property type="term" value="C:extracellular region"/>
    <property type="evidence" value="ECO:0007669"/>
    <property type="project" value="UniProtKB-SubCell"/>
</dbReference>
<feature type="signal peptide" evidence="3">
    <location>
        <begin position="1"/>
        <end position="20"/>
    </location>
</feature>
<dbReference type="CDD" id="cd10973">
    <property type="entry name" value="CE4_DAC_u4_5s"/>
    <property type="match status" value="1"/>
</dbReference>
<evidence type="ECO:0000313" key="6">
    <source>
        <dbReference type="Proteomes" id="UP000321039"/>
    </source>
</evidence>
<sequence>MIRAALALLLCWGVAAGANAADHGVILIYHRVTEDGPASTRVSPTRFREHLDWLDSHGFSVLPLSRLLDDLYELGETRENAVAITFDDAYASVYQAAFPLLRERDMPFSVFVATDAVDKGYSHFMNWEQLAEMQASGLVEIGPHSLSHAHLEQRKPGETGSDWRQRVSAEIKESAERLAAKLPEPPIPVFAYPFGEYSAATLELVAEAGMRGLAQQSGAFGPAVPARRIPRFAMATGYDALDRLATAVRSRPLPVEREQAQPFFLQAGQEHPGSLTLTLQQGAVAPGAVNCFSSSGGALETAAQGSELTVTLPPFTAGRNKVNCTAGTGTAGEFYWYSRIWTVADGEGQWLNE</sequence>
<comment type="subcellular location">
    <subcellularLocation>
        <location evidence="1">Secreted</location>
    </subcellularLocation>
</comment>
<dbReference type="InterPro" id="IPR051398">
    <property type="entry name" value="Polysacch_Deacetylase"/>
</dbReference>
<feature type="chain" id="PRO_5022844868" evidence="3">
    <location>
        <begin position="21"/>
        <end position="353"/>
    </location>
</feature>
<name>A0A5C8ZTS9_9GAMM</name>
<comment type="caution">
    <text evidence="5">The sequence shown here is derived from an EMBL/GenBank/DDBJ whole genome shotgun (WGS) entry which is preliminary data.</text>
</comment>
<gene>
    <name evidence="5" type="ORF">FV139_14285</name>
</gene>
<dbReference type="Gene3D" id="3.20.20.370">
    <property type="entry name" value="Glycoside hydrolase/deacetylase"/>
    <property type="match status" value="1"/>
</dbReference>
<dbReference type="GO" id="GO:0016810">
    <property type="term" value="F:hydrolase activity, acting on carbon-nitrogen (but not peptide) bonds"/>
    <property type="evidence" value="ECO:0007669"/>
    <property type="project" value="InterPro"/>
</dbReference>
<feature type="domain" description="NodB homology" evidence="4">
    <location>
        <begin position="80"/>
        <end position="353"/>
    </location>
</feature>
<dbReference type="InterPro" id="IPR011330">
    <property type="entry name" value="Glyco_hydro/deAcase_b/a-brl"/>
</dbReference>
<dbReference type="PANTHER" id="PTHR34216:SF3">
    <property type="entry name" value="POLY-BETA-1,6-N-ACETYL-D-GLUCOSAMINE N-DEACETYLASE"/>
    <property type="match status" value="1"/>
</dbReference>
<evidence type="ECO:0000256" key="1">
    <source>
        <dbReference type="ARBA" id="ARBA00004613"/>
    </source>
</evidence>
<reference evidence="5 6" key="1">
    <citation type="submission" date="2019-08" db="EMBL/GenBank/DDBJ databases">
        <title>Parahaliea maris sp. nov., isolated from the surface seawater.</title>
        <authorList>
            <person name="Liu Y."/>
        </authorList>
    </citation>
    <scope>NUCLEOTIDE SEQUENCE [LARGE SCALE GENOMIC DNA]</scope>
    <source>
        <strain evidence="5 6">HSLHS9</strain>
    </source>
</reference>
<dbReference type="AlphaFoldDB" id="A0A5C8ZTS9"/>
<protein>
    <submittedName>
        <fullName evidence="5">Polysaccharide deacetylase family protein</fullName>
    </submittedName>
</protein>
<dbReference type="RefSeq" id="WP_148069138.1">
    <property type="nucleotide sequence ID" value="NZ_VRZA01000005.1"/>
</dbReference>
<proteinExistence type="predicted"/>
<organism evidence="5 6">
    <name type="scientific">Parahaliea maris</name>
    <dbReference type="NCBI Taxonomy" id="2716870"/>
    <lineage>
        <taxon>Bacteria</taxon>
        <taxon>Pseudomonadati</taxon>
        <taxon>Pseudomonadota</taxon>
        <taxon>Gammaproteobacteria</taxon>
        <taxon>Cellvibrionales</taxon>
        <taxon>Halieaceae</taxon>
        <taxon>Parahaliea</taxon>
    </lineage>
</organism>
<dbReference type="PROSITE" id="PS51677">
    <property type="entry name" value="NODB"/>
    <property type="match status" value="1"/>
</dbReference>
<dbReference type="Pfam" id="PF01522">
    <property type="entry name" value="Polysacc_deac_1"/>
    <property type="match status" value="1"/>
</dbReference>
<keyword evidence="2 3" id="KW-0732">Signal</keyword>
<dbReference type="InterPro" id="IPR002509">
    <property type="entry name" value="NODB_dom"/>
</dbReference>
<dbReference type="SUPFAM" id="SSF88713">
    <property type="entry name" value="Glycoside hydrolase/deacetylase"/>
    <property type="match status" value="1"/>
</dbReference>
<accession>A0A5C8ZTS9</accession>
<evidence type="ECO:0000256" key="2">
    <source>
        <dbReference type="ARBA" id="ARBA00022729"/>
    </source>
</evidence>
<dbReference type="EMBL" id="VRZA01000005">
    <property type="protein sequence ID" value="TXS91898.1"/>
    <property type="molecule type" value="Genomic_DNA"/>
</dbReference>
<dbReference type="Proteomes" id="UP000321039">
    <property type="component" value="Unassembled WGS sequence"/>
</dbReference>
<dbReference type="GO" id="GO:0005975">
    <property type="term" value="P:carbohydrate metabolic process"/>
    <property type="evidence" value="ECO:0007669"/>
    <property type="project" value="InterPro"/>
</dbReference>
<keyword evidence="6" id="KW-1185">Reference proteome</keyword>
<dbReference type="PANTHER" id="PTHR34216">
    <property type="match status" value="1"/>
</dbReference>
<evidence type="ECO:0000313" key="5">
    <source>
        <dbReference type="EMBL" id="TXS91898.1"/>
    </source>
</evidence>